<dbReference type="EMBL" id="SGIS01000029">
    <property type="protein sequence ID" value="RZF63232.1"/>
    <property type="molecule type" value="Genomic_DNA"/>
</dbReference>
<dbReference type="PROSITE" id="PS51257">
    <property type="entry name" value="PROKAR_LIPOPROTEIN"/>
    <property type="match status" value="1"/>
</dbReference>
<accession>A0A4Q6XZD7</accession>
<name>A0A4Q6XZD7_9SPHN</name>
<feature type="compositionally biased region" description="Polar residues" evidence="1">
    <location>
        <begin position="18"/>
        <end position="27"/>
    </location>
</feature>
<sequence>MRPTLILPVALLIGCSPSSGDGQTNTPVPDGTSAIGTTTDAQGRTTTVYGSDNAAALPKSLPAWVKIYPGAKIVSVLIDTSSAPGGSISYTSPDALAKVVAFQDAALTAAGKKRPAMPDTAEVAVRTVGNDGGSNGGMVTIAREKAMTTVSIIYKN</sequence>
<dbReference type="AlphaFoldDB" id="A0A4Q6XZD7"/>
<comment type="caution">
    <text evidence="3">The sequence shown here is derived from an EMBL/GenBank/DDBJ whole genome shotgun (WGS) entry which is preliminary data.</text>
</comment>
<evidence type="ECO:0000313" key="4">
    <source>
        <dbReference type="Proteomes" id="UP000292085"/>
    </source>
</evidence>
<evidence type="ECO:0000313" key="3">
    <source>
        <dbReference type="EMBL" id="RZF63232.1"/>
    </source>
</evidence>
<organism evidence="3 4">
    <name type="scientific">Sphingomonas populi</name>
    <dbReference type="NCBI Taxonomy" id="2484750"/>
    <lineage>
        <taxon>Bacteria</taxon>
        <taxon>Pseudomonadati</taxon>
        <taxon>Pseudomonadota</taxon>
        <taxon>Alphaproteobacteria</taxon>
        <taxon>Sphingomonadales</taxon>
        <taxon>Sphingomonadaceae</taxon>
        <taxon>Sphingomonas</taxon>
    </lineage>
</organism>
<proteinExistence type="predicted"/>
<feature type="chain" id="PRO_5020545615" evidence="2">
    <location>
        <begin position="21"/>
        <end position="156"/>
    </location>
</feature>
<protein>
    <submittedName>
        <fullName evidence="3">Uncharacterized protein</fullName>
    </submittedName>
</protein>
<feature type="region of interest" description="Disordered" evidence="1">
    <location>
        <begin position="18"/>
        <end position="39"/>
    </location>
</feature>
<keyword evidence="2" id="KW-0732">Signal</keyword>
<evidence type="ECO:0000256" key="1">
    <source>
        <dbReference type="SAM" id="MobiDB-lite"/>
    </source>
</evidence>
<dbReference type="RefSeq" id="WP_130159289.1">
    <property type="nucleotide sequence ID" value="NZ_SGIS01000029.1"/>
</dbReference>
<feature type="signal peptide" evidence="2">
    <location>
        <begin position="1"/>
        <end position="20"/>
    </location>
</feature>
<evidence type="ECO:0000256" key="2">
    <source>
        <dbReference type="SAM" id="SignalP"/>
    </source>
</evidence>
<reference evidence="3 4" key="1">
    <citation type="submission" date="2019-02" db="EMBL/GenBank/DDBJ databases">
        <authorList>
            <person name="Li Y."/>
        </authorList>
    </citation>
    <scope>NUCLEOTIDE SEQUENCE [LARGE SCALE GENOMIC DNA]</scope>
    <source>
        <strain evidence="3 4">3-7</strain>
    </source>
</reference>
<dbReference type="Proteomes" id="UP000292085">
    <property type="component" value="Unassembled WGS sequence"/>
</dbReference>
<gene>
    <name evidence="3" type="ORF">EWE75_16920</name>
</gene>
<keyword evidence="4" id="KW-1185">Reference proteome</keyword>